<evidence type="ECO:0000313" key="1">
    <source>
        <dbReference type="EMBL" id="MEA5256353.1"/>
    </source>
</evidence>
<dbReference type="SUPFAM" id="SSF63829">
    <property type="entry name" value="Calcium-dependent phosphotriesterase"/>
    <property type="match status" value="2"/>
</dbReference>
<dbReference type="Proteomes" id="UP001304671">
    <property type="component" value="Unassembled WGS sequence"/>
</dbReference>
<name>A0ABU5QH46_9BACT</name>
<organism evidence="1 2">
    <name type="scientific">Arcicella aquatica</name>
    <dbReference type="NCBI Taxonomy" id="217141"/>
    <lineage>
        <taxon>Bacteria</taxon>
        <taxon>Pseudomonadati</taxon>
        <taxon>Bacteroidota</taxon>
        <taxon>Cytophagia</taxon>
        <taxon>Cytophagales</taxon>
        <taxon>Flectobacillaceae</taxon>
        <taxon>Arcicella</taxon>
    </lineage>
</organism>
<proteinExistence type="predicted"/>
<evidence type="ECO:0000313" key="2">
    <source>
        <dbReference type="Proteomes" id="UP001304671"/>
    </source>
</evidence>
<dbReference type="EMBL" id="JAYFUL010000001">
    <property type="protein sequence ID" value="MEA5256353.1"/>
    <property type="molecule type" value="Genomic_DNA"/>
</dbReference>
<dbReference type="InterPro" id="IPR015943">
    <property type="entry name" value="WD40/YVTN_repeat-like_dom_sf"/>
</dbReference>
<dbReference type="RefSeq" id="WP_323246156.1">
    <property type="nucleotide sequence ID" value="NZ_JAYFUL010000001.1"/>
</dbReference>
<gene>
    <name evidence="1" type="ORF">VB264_01070</name>
</gene>
<accession>A0ABU5QH46</accession>
<comment type="caution">
    <text evidence="1">The sequence shown here is derived from an EMBL/GenBank/DDBJ whole genome shotgun (WGS) entry which is preliminary data.</text>
</comment>
<reference evidence="1 2" key="1">
    <citation type="submission" date="2023-12" db="EMBL/GenBank/DDBJ databases">
        <title>Novel species of the genus Arcicella isolated from rivers.</title>
        <authorList>
            <person name="Lu H."/>
        </authorList>
    </citation>
    <scope>NUCLEOTIDE SEQUENCE [LARGE SCALE GENOMIC DNA]</scope>
    <source>
        <strain evidence="1 2">LMG 21963</strain>
    </source>
</reference>
<protein>
    <submittedName>
        <fullName evidence="1">Two-component regulator propeller domain-containing protein</fullName>
    </submittedName>
</protein>
<keyword evidence="2" id="KW-1185">Reference proteome</keyword>
<dbReference type="Gene3D" id="2.130.10.10">
    <property type="entry name" value="YVTN repeat-like/Quinoprotein amine dehydrogenase"/>
    <property type="match status" value="3"/>
</dbReference>
<sequence>MTTFFKTYLCLFVLLFITKNDLFAQKVETFLSDNVTGASFLIDKDESVWVGSTGGIIHYDKEYNILQKISIEDTKWFMDTTSVETLVKDNKTGIIWASIGFYPYGGVYAFDREKILQENQISNDFQPEEALFFFDKFGRNWICYEKGTKFVQLGIDSVHTKYDWKEGGISKFMKTNITLDNAGNIWVAINSTLYKFDGKKWNYYDSKNSILPKDFFSMITSDKEGNILVSGWDDIYKVNMVSKTLVSIPYPLNSNILGCFFKTHDGKIKISTSNRIYDLSDSTLSLSLTTNSLLDSQTRITSMIEDTKGNLLLGSYNKIVIYDGQTLKLFNSGSSLALPSNIVSQISIDEQNNIWISSNIFATKPIRFNPVTNDIIVAPNTGSVICFGKNQEVWIGGFETISKYDGKNWTTVASPVSVSKKIATDKEDNLWLLAYKDYWFTKRTDLYRLKNDTWERFSLNFHINDIIHNNENGMFLATTDGLLTYDGKNIVKLSSTDKSITIPDTINKLYVDPLGVLWVFPEKSADYLLKYDGNVWVKWIIPTGFIIDRSETSNRFIVDKNGNLWSGTVDGLYKYDGKTVNYYNVRNTGLLNNNIATIQIAQDDNIWVGTKHGIAVLTDCQGLKPTVNQQPSAQSVLENTKVIFEIKGENVKTYQWQISIDKGITWSNIGVQDTLYQGQQSSTLSKTSAFKTDNGYLYRCGISTACETAYSNAALLEVITILGNEQLLENIIKVFPNPTQDQIKIQLPQKSFKAYLLNNNGILLKQVENQDVLSVKEFPVGVYVLLIDVGEMKFSRKIAIVR</sequence>